<dbReference type="AlphaFoldDB" id="A0A2Z4FQZ5"/>
<dbReference type="GO" id="GO:0008168">
    <property type="term" value="F:methyltransferase activity"/>
    <property type="evidence" value="ECO:0007669"/>
    <property type="project" value="UniProtKB-KW"/>
</dbReference>
<keyword evidence="2" id="KW-1185">Reference proteome</keyword>
<dbReference type="PANTHER" id="PTHR20974">
    <property type="entry name" value="UPF0585 PROTEIN CG18661"/>
    <property type="match status" value="1"/>
</dbReference>
<organism evidence="1 2">
    <name type="scientific">Bradymonas sediminis</name>
    <dbReference type="NCBI Taxonomy" id="1548548"/>
    <lineage>
        <taxon>Bacteria</taxon>
        <taxon>Deltaproteobacteria</taxon>
        <taxon>Bradymonadales</taxon>
        <taxon>Bradymonadaceae</taxon>
        <taxon>Bradymonas</taxon>
    </lineage>
</organism>
<dbReference type="InterPro" id="IPR010342">
    <property type="entry name" value="DUF938"/>
</dbReference>
<protein>
    <submittedName>
        <fullName evidence="1">Methylase</fullName>
    </submittedName>
</protein>
<evidence type="ECO:0000313" key="1">
    <source>
        <dbReference type="EMBL" id="AWV91429.1"/>
    </source>
</evidence>
<accession>A0A2Z4FQZ5</accession>
<dbReference type="InterPro" id="IPR029063">
    <property type="entry name" value="SAM-dependent_MTases_sf"/>
</dbReference>
<name>A0A2Z4FQZ5_9DELT</name>
<dbReference type="KEGG" id="bsed:DN745_12945"/>
<keyword evidence="1" id="KW-0489">Methyltransferase</keyword>
<reference evidence="1 2" key="1">
    <citation type="submission" date="2018-06" db="EMBL/GenBank/DDBJ databases">
        <title>Lujinxingia sediminis gen. nov. sp. nov., a new facultative anaerobic member of the class Deltaproteobacteria, and proposal of Lujinxingaceae fam. nov.</title>
        <authorList>
            <person name="Guo L.-Y."/>
            <person name="Li C.-M."/>
            <person name="Wang S."/>
            <person name="Du Z.-J."/>
        </authorList>
    </citation>
    <scope>NUCLEOTIDE SEQUENCE [LARGE SCALE GENOMIC DNA]</scope>
    <source>
        <strain evidence="1 2">FA350</strain>
    </source>
</reference>
<dbReference type="PANTHER" id="PTHR20974:SF0">
    <property type="entry name" value="UPF0585 PROTEIN CG18661"/>
    <property type="match status" value="1"/>
</dbReference>
<dbReference type="RefSeq" id="WP_111337676.1">
    <property type="nucleotide sequence ID" value="NZ_CP030032.1"/>
</dbReference>
<dbReference type="OrthoDB" id="5525831at2"/>
<dbReference type="Proteomes" id="UP000249799">
    <property type="component" value="Chromosome"/>
</dbReference>
<proteinExistence type="predicted"/>
<dbReference type="Gene3D" id="3.40.50.150">
    <property type="entry name" value="Vaccinia Virus protein VP39"/>
    <property type="match status" value="1"/>
</dbReference>
<dbReference type="SUPFAM" id="SSF53335">
    <property type="entry name" value="S-adenosyl-L-methionine-dependent methyltransferases"/>
    <property type="match status" value="1"/>
</dbReference>
<dbReference type="GO" id="GO:0032259">
    <property type="term" value="P:methylation"/>
    <property type="evidence" value="ECO:0007669"/>
    <property type="project" value="UniProtKB-KW"/>
</dbReference>
<sequence>MKDNLAQRKAYSPSCERNRDPILALLKEVFADKKYVLEIGSGTGQHAVYFGERLAHLRWQPSNQAGGLDSVSAWVEDAGLPNVNPPVALDLFEDDWSETLGLDAALSSPRVDALVAINVIHIAPWEATEHLFRHAEALLDAGGVVFLYGPYRYADRALEPSNENFDAWLRRRDPASGIRDFEAVNAIAESHGFERVEDRAMPANNRSIWWRKLA</sequence>
<evidence type="ECO:0000313" key="2">
    <source>
        <dbReference type="Proteomes" id="UP000249799"/>
    </source>
</evidence>
<gene>
    <name evidence="1" type="ORF">DN745_12945</name>
</gene>
<dbReference type="Pfam" id="PF06080">
    <property type="entry name" value="DUF938"/>
    <property type="match status" value="1"/>
</dbReference>
<keyword evidence="1" id="KW-0808">Transferase</keyword>
<dbReference type="EMBL" id="CP030032">
    <property type="protein sequence ID" value="AWV91429.1"/>
    <property type="molecule type" value="Genomic_DNA"/>
</dbReference>